<evidence type="ECO:0000313" key="3">
    <source>
        <dbReference type="Proteomes" id="UP000076244"/>
    </source>
</evidence>
<dbReference type="EMBL" id="CP012288">
    <property type="protein sequence ID" value="AMV66699.1"/>
    <property type="molecule type" value="Genomic_DNA"/>
</dbReference>
<sequence length="37" mass="4275">MKFYTHEALKNKIWKGLAQLHARNSQICKGKKVSFLG</sequence>
<protein>
    <submittedName>
        <fullName evidence="1">Uncharacterized protein</fullName>
    </submittedName>
</protein>
<evidence type="ECO:0000313" key="1">
    <source>
        <dbReference type="EMBL" id="AMV63394.1"/>
    </source>
</evidence>
<gene>
    <name evidence="1" type="ORF">ADU70_1928</name>
    <name evidence="2" type="ORF">ADU72_0754</name>
</gene>
<dbReference type="EMBL" id="CP012275">
    <property type="protein sequence ID" value="AMV63394.1"/>
    <property type="molecule type" value="Genomic_DNA"/>
</dbReference>
<dbReference type="AlphaFoldDB" id="A0AAC9B2V3"/>
<evidence type="ECO:0000313" key="4">
    <source>
        <dbReference type="Proteomes" id="UP000076405"/>
    </source>
</evidence>
<dbReference type="Proteomes" id="UP000076244">
    <property type="component" value="Chromosome"/>
</dbReference>
<organism evidence="1 4">
    <name type="scientific">Pediococcus damnosus</name>
    <dbReference type="NCBI Taxonomy" id="51663"/>
    <lineage>
        <taxon>Bacteria</taxon>
        <taxon>Bacillati</taxon>
        <taxon>Bacillota</taxon>
        <taxon>Bacilli</taxon>
        <taxon>Lactobacillales</taxon>
        <taxon>Lactobacillaceae</taxon>
        <taxon>Pediococcus</taxon>
    </lineage>
</organism>
<reference evidence="3 4" key="1">
    <citation type="journal article" date="2016" name="PLoS ONE">
        <title>The Identification of Novel Diagnostic Marker Genes for the Detection of Beer Spoiling Pediococcus damnosus Strains Using the BlAst Diagnostic Gene findEr.</title>
        <authorList>
            <person name="Behr J."/>
            <person name="Geissler A.J."/>
            <person name="Schmid J."/>
            <person name="Zehe A."/>
            <person name="Vogel R.F."/>
        </authorList>
    </citation>
    <scope>NUCLEOTIDE SEQUENCE [LARGE SCALE GENOMIC DNA]</scope>
    <source>
        <strain evidence="1 4">TMW 2.1533</strain>
        <strain evidence="2 3">TMW 2.1535</strain>
    </source>
</reference>
<name>A0AAC9B2V3_9LACO</name>
<accession>A0AAC9B2V3</accession>
<dbReference type="KEGG" id="pdm:ADU72_0754"/>
<proteinExistence type="predicted"/>
<evidence type="ECO:0000313" key="2">
    <source>
        <dbReference type="EMBL" id="AMV66699.1"/>
    </source>
</evidence>
<keyword evidence="3" id="KW-1185">Reference proteome</keyword>
<dbReference type="Proteomes" id="UP000076405">
    <property type="component" value="Chromosome"/>
</dbReference>